<comment type="caution">
    <text evidence="1">The sequence shown here is derived from an EMBL/GenBank/DDBJ whole genome shotgun (WGS) entry which is preliminary data.</text>
</comment>
<organism evidence="1 2">
    <name type="scientific">Bradyrhizobium nanningense</name>
    <dbReference type="NCBI Taxonomy" id="1325118"/>
    <lineage>
        <taxon>Bacteria</taxon>
        <taxon>Pseudomonadati</taxon>
        <taxon>Pseudomonadota</taxon>
        <taxon>Alphaproteobacteria</taxon>
        <taxon>Hyphomicrobiales</taxon>
        <taxon>Nitrobacteraceae</taxon>
        <taxon>Bradyrhizobium</taxon>
    </lineage>
</organism>
<evidence type="ECO:0000313" key="1">
    <source>
        <dbReference type="EMBL" id="RXH31891.1"/>
    </source>
</evidence>
<dbReference type="EMBL" id="LBJQ01000056">
    <property type="protein sequence ID" value="RXH31891.1"/>
    <property type="molecule type" value="Genomic_DNA"/>
</dbReference>
<protein>
    <submittedName>
        <fullName evidence="1">Uncharacterized protein</fullName>
    </submittedName>
</protein>
<keyword evidence="2" id="KW-1185">Reference proteome</keyword>
<gene>
    <name evidence="1" type="ORF">XH99_10410</name>
</gene>
<sequence length="82" mass="8812">MISTSVFWWPAPTFQGRGNGVRGCLRFVSDRLGDEISMFAEAIARALDLDDDGVVKQAIEQRGSDDGIAEDLSPLGEAAVRG</sequence>
<reference evidence="1 2" key="1">
    <citation type="submission" date="2015-04" db="EMBL/GenBank/DDBJ databases">
        <title>Comparative genomics of rhizobia nodulating Arachis hypogaea in China.</title>
        <authorList>
            <person name="Li Y."/>
        </authorList>
    </citation>
    <scope>NUCLEOTIDE SEQUENCE [LARGE SCALE GENOMIC DNA]</scope>
    <source>
        <strain evidence="1 2">CCBAU 51757</strain>
    </source>
</reference>
<dbReference type="Proteomes" id="UP000289546">
    <property type="component" value="Unassembled WGS sequence"/>
</dbReference>
<dbReference type="AlphaFoldDB" id="A0A4Q0SBR4"/>
<evidence type="ECO:0000313" key="2">
    <source>
        <dbReference type="Proteomes" id="UP000289546"/>
    </source>
</evidence>
<name>A0A4Q0SBR4_9BRAD</name>
<accession>A0A4Q0SBR4</accession>
<proteinExistence type="predicted"/>